<dbReference type="RefSeq" id="WP_009873575.1">
    <property type="nucleotide sequence ID" value="NC_010287.1"/>
</dbReference>
<dbReference type="AlphaFoldDB" id="A0A0H3MKK7"/>
<organism evidence="1">
    <name type="scientific">Chlamydia trachomatis serovar L2 (strain ATCC VR-902B / DSM 19102 / 434/Bu)</name>
    <dbReference type="NCBI Taxonomy" id="471472"/>
    <lineage>
        <taxon>Bacteria</taxon>
        <taxon>Pseudomonadati</taxon>
        <taxon>Chlamydiota</taxon>
        <taxon>Chlamydiia</taxon>
        <taxon>Chlamydiales</taxon>
        <taxon>Chlamydiaceae</taxon>
        <taxon>Chlamydia/Chlamydophila group</taxon>
        <taxon>Chlamydia</taxon>
    </lineage>
</organism>
<dbReference type="KEGG" id="ctb:CTL0375"/>
<reference evidence="1" key="1">
    <citation type="journal article" date="2008" name="Genome Res.">
        <title>Chlamydia trachomatis: genome sequence analysis of lymphogranuloma venereum isolates.</title>
        <authorList>
            <person name="Thomson N.R."/>
            <person name="Holden M.T."/>
            <person name="Carder C."/>
            <person name="Lennard N."/>
            <person name="Lockey S.J."/>
            <person name="Marsh P."/>
            <person name="Skipp P."/>
            <person name="O'Connor C.D."/>
            <person name="Goodhead I."/>
            <person name="Norbertzcak H."/>
            <person name="Harris B."/>
            <person name="Ormond D."/>
            <person name="Rance R."/>
            <person name="Quail M.A."/>
            <person name="Parkhill J."/>
            <person name="Stephens R.S."/>
            <person name="Clarke I.N."/>
        </authorList>
    </citation>
    <scope>NUCLEOTIDE SEQUENCE [LARGE SCALE GENOMIC DNA]</scope>
    <source>
        <strain evidence="1">434/Bu</strain>
        <strain evidence="2">434/Bu / ATCC VR-902B</strain>
    </source>
</reference>
<name>A0A0H3MKK7_CHLT2</name>
<dbReference type="Proteomes" id="UP001154402">
    <property type="component" value="Chromosome"/>
</dbReference>
<evidence type="ECO:0000313" key="1">
    <source>
        <dbReference type="EMBL" id="CAP03815.1"/>
    </source>
</evidence>
<dbReference type="EMBL" id="AM884176">
    <property type="protein sequence ID" value="CAP03815.1"/>
    <property type="molecule type" value="Genomic_DNA"/>
</dbReference>
<accession>A0A0H3MKK7</accession>
<dbReference type="HOGENOM" id="CLU_197368_0_0_0"/>
<gene>
    <name evidence="1" type="ordered locus">CTL0375</name>
</gene>
<protein>
    <submittedName>
        <fullName evidence="1">Uncharacterized protein</fullName>
    </submittedName>
</protein>
<sequence length="91" mass="10490">MAIIFGELRVSLYPPFLFTYISRQAHPKAILHCADKNFLESLHSNQCFRIANATCSTLSYMQKLIVNPVNNINANALEIHVSWFLHRIFII</sequence>
<evidence type="ECO:0000313" key="2">
    <source>
        <dbReference type="Proteomes" id="UP000000795"/>
    </source>
</evidence>
<proteinExistence type="predicted"/>